<proteinExistence type="predicted"/>
<organism evidence="1 2">
    <name type="scientific">Venustampulla echinocandica</name>
    <dbReference type="NCBI Taxonomy" id="2656787"/>
    <lineage>
        <taxon>Eukaryota</taxon>
        <taxon>Fungi</taxon>
        <taxon>Dikarya</taxon>
        <taxon>Ascomycota</taxon>
        <taxon>Pezizomycotina</taxon>
        <taxon>Leotiomycetes</taxon>
        <taxon>Helotiales</taxon>
        <taxon>Pleuroascaceae</taxon>
        <taxon>Venustampulla</taxon>
    </lineage>
</organism>
<gene>
    <name evidence="1" type="ORF">BP5553_08525</name>
</gene>
<accession>A0A370TEH9</accession>
<dbReference type="EMBL" id="NPIC01000009">
    <property type="protein sequence ID" value="RDL33086.1"/>
    <property type="molecule type" value="Genomic_DNA"/>
</dbReference>
<protein>
    <recommendedName>
        <fullName evidence="3">Transcription factor domain-containing protein</fullName>
    </recommendedName>
</protein>
<dbReference type="InterPro" id="IPR022085">
    <property type="entry name" value="OpdG"/>
</dbReference>
<dbReference type="Proteomes" id="UP000254866">
    <property type="component" value="Unassembled WGS sequence"/>
</dbReference>
<dbReference type="InterPro" id="IPR053204">
    <property type="entry name" value="Oxopyrrolidines_Biosynth-assoc"/>
</dbReference>
<evidence type="ECO:0000313" key="1">
    <source>
        <dbReference type="EMBL" id="RDL33086.1"/>
    </source>
</evidence>
<name>A0A370TEH9_9HELO</name>
<evidence type="ECO:0000313" key="2">
    <source>
        <dbReference type="Proteomes" id="UP000254866"/>
    </source>
</evidence>
<dbReference type="OrthoDB" id="3562292at2759"/>
<evidence type="ECO:0008006" key="3">
    <source>
        <dbReference type="Google" id="ProtNLM"/>
    </source>
</evidence>
<keyword evidence="2" id="KW-1185">Reference proteome</keyword>
<sequence>MAQNESSIFHLELIRQKNLSEQETNILYAFAYGMQPATPETAAGAAYQLDCLCPPLEQRHECNDYIWMVWSIMLNIARSPDVTSEVHMRLVSIVESLRQIAKGDLEFGIHRRVWGDLPMLPICIDAFFSDPTTDPEEEFTPKSAQIWRNFNSFAARCLRAGIAGPYTLVMHVLRSALEEELDTVSEVGIVECRVQVACEWIFHDAKLLLLWAQENIGYVDVPVEDSACYIEGGTLYHGPSTMCLRQWGFWLARFEELGKEESNLSEETRKAALEAAETMTTIERRVANTLSE</sequence>
<dbReference type="GeneID" id="43601374"/>
<dbReference type="Pfam" id="PF12311">
    <property type="entry name" value="DUF3632"/>
    <property type="match status" value="1"/>
</dbReference>
<reference evidence="1 2" key="1">
    <citation type="journal article" date="2018" name="IMA Fungus">
        <title>IMA Genome-F 9: Draft genome sequence of Annulohypoxylon stygium, Aspergillus mulundensis, Berkeleyomyces basicola (syn. Thielaviopsis basicola), Ceratocystis smalleyi, two Cercospora beticola strains, Coleophoma cylindrospora, Fusarium fracticaudum, Phialophora cf. hyalina, and Morchella septimelata.</title>
        <authorList>
            <person name="Wingfield B.D."/>
            <person name="Bills G.F."/>
            <person name="Dong Y."/>
            <person name="Huang W."/>
            <person name="Nel W.J."/>
            <person name="Swalarsk-Parry B.S."/>
            <person name="Vaghefi N."/>
            <person name="Wilken P.M."/>
            <person name="An Z."/>
            <person name="de Beer Z.W."/>
            <person name="De Vos L."/>
            <person name="Chen L."/>
            <person name="Duong T.A."/>
            <person name="Gao Y."/>
            <person name="Hammerbacher A."/>
            <person name="Kikkert J.R."/>
            <person name="Li Y."/>
            <person name="Li H."/>
            <person name="Li K."/>
            <person name="Li Q."/>
            <person name="Liu X."/>
            <person name="Ma X."/>
            <person name="Naidoo K."/>
            <person name="Pethybridge S.J."/>
            <person name="Sun J."/>
            <person name="Steenkamp E.T."/>
            <person name="van der Nest M.A."/>
            <person name="van Wyk S."/>
            <person name="Wingfield M.J."/>
            <person name="Xiong C."/>
            <person name="Yue Q."/>
            <person name="Zhang X."/>
        </authorList>
    </citation>
    <scope>NUCLEOTIDE SEQUENCE [LARGE SCALE GENOMIC DNA]</scope>
    <source>
        <strain evidence="1 2">BP 5553</strain>
    </source>
</reference>
<comment type="caution">
    <text evidence="1">The sequence shown here is derived from an EMBL/GenBank/DDBJ whole genome shotgun (WGS) entry which is preliminary data.</text>
</comment>
<dbReference type="AlphaFoldDB" id="A0A370TEH9"/>
<dbReference type="STRING" id="2656787.A0A370TEH9"/>
<dbReference type="PANTHER" id="PTHR38797">
    <property type="entry name" value="NUCLEAR PORE COMPLEX PROTEIN NUP85-RELATED"/>
    <property type="match status" value="1"/>
</dbReference>
<dbReference type="RefSeq" id="XP_031866579.1">
    <property type="nucleotide sequence ID" value="XM_032017148.1"/>
</dbReference>
<dbReference type="PANTHER" id="PTHR38797:SF4">
    <property type="entry name" value="NUCLEAR PORE COMPLEX PROTEIN NUP85"/>
    <property type="match status" value="1"/>
</dbReference>